<dbReference type="InParanoid" id="G2XWD3"/>
<sequence>MDKKFGQQKGSGAGAIIRYSDEAFKILNGPTGAG</sequence>
<name>G2XWD3_BOTF4</name>
<dbReference type="Proteomes" id="UP000008177">
    <property type="component" value="Unplaced contigs"/>
</dbReference>
<dbReference type="EMBL" id="FQ790272">
    <property type="protein sequence ID" value="CCD44803.1"/>
    <property type="molecule type" value="Genomic_DNA"/>
</dbReference>
<proteinExistence type="predicted"/>
<dbReference type="HOGENOM" id="CLU_3376983_0_0_1"/>
<gene>
    <name evidence="1" type="ORF">BofuT4_uP051520.1</name>
</gene>
<organism evidence="1 2">
    <name type="scientific">Botryotinia fuckeliana (strain T4)</name>
    <name type="common">Noble rot fungus</name>
    <name type="synonym">Botrytis cinerea</name>
    <dbReference type="NCBI Taxonomy" id="999810"/>
    <lineage>
        <taxon>Eukaryota</taxon>
        <taxon>Fungi</taxon>
        <taxon>Dikarya</taxon>
        <taxon>Ascomycota</taxon>
        <taxon>Pezizomycotina</taxon>
        <taxon>Leotiomycetes</taxon>
        <taxon>Helotiales</taxon>
        <taxon>Sclerotiniaceae</taxon>
        <taxon>Botrytis</taxon>
    </lineage>
</organism>
<reference evidence="2" key="1">
    <citation type="journal article" date="2011" name="PLoS Genet.">
        <title>Genomic analysis of the necrotrophic fungal pathogens Sclerotinia sclerotiorum and Botrytis cinerea.</title>
        <authorList>
            <person name="Amselem J."/>
            <person name="Cuomo C.A."/>
            <person name="van Kan J.A."/>
            <person name="Viaud M."/>
            <person name="Benito E.P."/>
            <person name="Couloux A."/>
            <person name="Coutinho P.M."/>
            <person name="de Vries R.P."/>
            <person name="Dyer P.S."/>
            <person name="Fillinger S."/>
            <person name="Fournier E."/>
            <person name="Gout L."/>
            <person name="Hahn M."/>
            <person name="Kohn L."/>
            <person name="Lapalu N."/>
            <person name="Plummer K.M."/>
            <person name="Pradier J.M."/>
            <person name="Quevillon E."/>
            <person name="Sharon A."/>
            <person name="Simon A."/>
            <person name="ten Have A."/>
            <person name="Tudzynski B."/>
            <person name="Tudzynski P."/>
            <person name="Wincker P."/>
            <person name="Andrew M."/>
            <person name="Anthouard V."/>
            <person name="Beever R.E."/>
            <person name="Beffa R."/>
            <person name="Benoit I."/>
            <person name="Bouzid O."/>
            <person name="Brault B."/>
            <person name="Chen Z."/>
            <person name="Choquer M."/>
            <person name="Collemare J."/>
            <person name="Cotton P."/>
            <person name="Danchin E.G."/>
            <person name="Da Silva C."/>
            <person name="Gautier A."/>
            <person name="Giraud C."/>
            <person name="Giraud T."/>
            <person name="Gonzalez C."/>
            <person name="Grossetete S."/>
            <person name="Guldener U."/>
            <person name="Henrissat B."/>
            <person name="Howlett B.J."/>
            <person name="Kodira C."/>
            <person name="Kretschmer M."/>
            <person name="Lappartient A."/>
            <person name="Leroch M."/>
            <person name="Levis C."/>
            <person name="Mauceli E."/>
            <person name="Neuveglise C."/>
            <person name="Oeser B."/>
            <person name="Pearson M."/>
            <person name="Poulain J."/>
            <person name="Poussereau N."/>
            <person name="Quesneville H."/>
            <person name="Rascle C."/>
            <person name="Schumacher J."/>
            <person name="Segurens B."/>
            <person name="Sexton A."/>
            <person name="Silva E."/>
            <person name="Sirven C."/>
            <person name="Soanes D.M."/>
            <person name="Talbot N.J."/>
            <person name="Templeton M."/>
            <person name="Yandava C."/>
            <person name="Yarden O."/>
            <person name="Zeng Q."/>
            <person name="Rollins J.A."/>
            <person name="Lebrun M.H."/>
            <person name="Dickman M."/>
        </authorList>
    </citation>
    <scope>NUCLEOTIDE SEQUENCE [LARGE SCALE GENOMIC DNA]</scope>
    <source>
        <strain evidence="2">T4</strain>
    </source>
</reference>
<accession>G2XWD3</accession>
<dbReference type="AlphaFoldDB" id="G2XWD3"/>
<evidence type="ECO:0000313" key="2">
    <source>
        <dbReference type="Proteomes" id="UP000008177"/>
    </source>
</evidence>
<protein>
    <submittedName>
        <fullName evidence="1">Uncharacterized protein</fullName>
    </submittedName>
</protein>
<evidence type="ECO:0000313" key="1">
    <source>
        <dbReference type="EMBL" id="CCD44803.1"/>
    </source>
</evidence>